<evidence type="ECO:0000259" key="1">
    <source>
        <dbReference type="Pfam" id="PF03372"/>
    </source>
</evidence>
<dbReference type="AlphaFoldDB" id="A0A9N9DYI1"/>
<dbReference type="InterPro" id="IPR005135">
    <property type="entry name" value="Endo/exonuclease/phosphatase"/>
</dbReference>
<protein>
    <submittedName>
        <fullName evidence="2">4699_t:CDS:1</fullName>
    </submittedName>
</protein>
<feature type="domain" description="Endonuclease/exonuclease/phosphatase" evidence="1">
    <location>
        <begin position="111"/>
        <end position="252"/>
    </location>
</feature>
<sequence length="252" mass="29203">LTERLDRLEEFVWNSNVYATDEMDLEDEDTIGNEQELDTNESDNTSMAKIVDVMQQMISRMDSIENKVYQNPPAKKPYSTGEDTQEELSSEHIYNPNNLYKNNRNNFMNFATHNVRGFNDPIKRKLFFNHIKNNRIDITGISETNCNENKEKWYIDGKDKFRAHWSSNGMGAGVALIISKELNKYVCKVARFKGRAIRINLVLPRKTTICLIQVYLPSKKTDAIETISQVKNWILDAQHKNQKVIVMGDFNA</sequence>
<accession>A0A9N9DYI1</accession>
<dbReference type="EMBL" id="CAJVPK010007747">
    <property type="protein sequence ID" value="CAG8657808.1"/>
    <property type="molecule type" value="Genomic_DNA"/>
</dbReference>
<dbReference type="OrthoDB" id="2411800at2759"/>
<feature type="non-terminal residue" evidence="2">
    <location>
        <position position="252"/>
    </location>
</feature>
<evidence type="ECO:0000313" key="3">
    <source>
        <dbReference type="Proteomes" id="UP000789706"/>
    </source>
</evidence>
<keyword evidence="3" id="KW-1185">Reference proteome</keyword>
<dbReference type="GO" id="GO:0003824">
    <property type="term" value="F:catalytic activity"/>
    <property type="evidence" value="ECO:0007669"/>
    <property type="project" value="InterPro"/>
</dbReference>
<dbReference type="Gene3D" id="3.60.10.10">
    <property type="entry name" value="Endonuclease/exonuclease/phosphatase"/>
    <property type="match status" value="1"/>
</dbReference>
<evidence type="ECO:0000313" key="2">
    <source>
        <dbReference type="EMBL" id="CAG8657808.1"/>
    </source>
</evidence>
<proteinExistence type="predicted"/>
<reference evidence="2" key="1">
    <citation type="submission" date="2021-06" db="EMBL/GenBank/DDBJ databases">
        <authorList>
            <person name="Kallberg Y."/>
            <person name="Tangrot J."/>
            <person name="Rosling A."/>
        </authorList>
    </citation>
    <scope>NUCLEOTIDE SEQUENCE</scope>
    <source>
        <strain evidence="2">AZ414A</strain>
    </source>
</reference>
<organism evidence="2 3">
    <name type="scientific">Diversispora eburnea</name>
    <dbReference type="NCBI Taxonomy" id="1213867"/>
    <lineage>
        <taxon>Eukaryota</taxon>
        <taxon>Fungi</taxon>
        <taxon>Fungi incertae sedis</taxon>
        <taxon>Mucoromycota</taxon>
        <taxon>Glomeromycotina</taxon>
        <taxon>Glomeromycetes</taxon>
        <taxon>Diversisporales</taxon>
        <taxon>Diversisporaceae</taxon>
        <taxon>Diversispora</taxon>
    </lineage>
</organism>
<dbReference type="SUPFAM" id="SSF56219">
    <property type="entry name" value="DNase I-like"/>
    <property type="match status" value="1"/>
</dbReference>
<dbReference type="Proteomes" id="UP000789706">
    <property type="component" value="Unassembled WGS sequence"/>
</dbReference>
<name>A0A9N9DYI1_9GLOM</name>
<dbReference type="InterPro" id="IPR036691">
    <property type="entry name" value="Endo/exonu/phosph_ase_sf"/>
</dbReference>
<gene>
    <name evidence="2" type="ORF">DEBURN_LOCUS11660</name>
</gene>
<dbReference type="Pfam" id="PF03372">
    <property type="entry name" value="Exo_endo_phos"/>
    <property type="match status" value="1"/>
</dbReference>
<feature type="non-terminal residue" evidence="2">
    <location>
        <position position="1"/>
    </location>
</feature>
<comment type="caution">
    <text evidence="2">The sequence shown here is derived from an EMBL/GenBank/DDBJ whole genome shotgun (WGS) entry which is preliminary data.</text>
</comment>